<dbReference type="SUPFAM" id="SSF50978">
    <property type="entry name" value="WD40 repeat-like"/>
    <property type="match status" value="1"/>
</dbReference>
<evidence type="ECO:0000256" key="4">
    <source>
        <dbReference type="SAM" id="MobiDB-lite"/>
    </source>
</evidence>
<dbReference type="Gene3D" id="2.130.10.10">
    <property type="entry name" value="YVTN repeat-like/Quinoprotein amine dehydrogenase"/>
    <property type="match status" value="1"/>
</dbReference>
<sequence length="804" mass="90439">MSSPLSSVKIKPEQPKRAFFRKILRRRHSQSLMNTSLSTAESDDTKLSHSVDSTSNVRGPHDSLSQTYIDNCLLLYDHEGDNLDIMLNPDPDIFSASESMAVNDKSFHTPNSPLFQENETTELTAPWANLTYEALEQPKYFKPLRKGKKSPKILNNIFLAQELRCSVTESSDTESEIERPLLKEPKGSSHTQTLASMNPDEILVMQFSRDGKYLAVAGRDARITVWQVISSPLSRLEYKNQEDTAKAFKKPNSKLKLFQNAPVFLQEPVRVFEGHTNTILCLDWSKNNFLASGSMDKTVKLWNVDRAECLETFNHNDFVTSVRFHPNDDRFFVSGALDDSVQLWSILESSVAYSKNFGENVLITALQFTPLGDHCIVGAFDGSLFILETKDLHLSYRVDVKERSVHNPFHSKDDRKITGIMVFENPHASEKLDSDLGKYHILVTTNDSNVRLIDLNLNKLMTRFKGSHNDGLSVVATVTDDSNYIISGSEDHYFYVWKNDHSIINNKIKASLKEIFEDGKSTLAQNSKLKKIAPDGRWKKLLSLDEHGDKPFISNENHTYTSIHAHHTRCNVAIFAPESTKRLLAFSDDLIYDLVRRRKMMGNTAVKESAQADELERGEIIVTSDSTGLIRVFRQDSAYYARKFITEEYKSLKLEEKNDHSDTGSLTPSCSGYRAELGKLLSNTRSSSPTQDLGASLKMKLQSKLNTAPSRKSVNSFLSMLPFPSLESSSEMRKSESKASNCADAISGTASNLQPARYHSGHIDSRLRSISASEFTRGRASSFLLSSTAMSSTDSLLIKNLYQH</sequence>
<dbReference type="Pfam" id="PF00400">
    <property type="entry name" value="WD40"/>
    <property type="match status" value="4"/>
</dbReference>
<feature type="compositionally biased region" description="Polar residues" evidence="4">
    <location>
        <begin position="50"/>
        <end position="59"/>
    </location>
</feature>
<dbReference type="Proteomes" id="UP001338582">
    <property type="component" value="Chromosome 1"/>
</dbReference>
<proteinExistence type="predicted"/>
<feature type="compositionally biased region" description="Polar residues" evidence="4">
    <location>
        <begin position="31"/>
        <end position="40"/>
    </location>
</feature>
<dbReference type="RefSeq" id="XP_062875642.1">
    <property type="nucleotide sequence ID" value="XM_063019572.1"/>
</dbReference>
<name>A0AAX4H413_9ASCO</name>
<feature type="region of interest" description="Disordered" evidence="4">
    <location>
        <begin position="31"/>
        <end position="59"/>
    </location>
</feature>
<keyword evidence="6" id="KW-1185">Reference proteome</keyword>
<dbReference type="InterPro" id="IPR019775">
    <property type="entry name" value="WD40_repeat_CS"/>
</dbReference>
<dbReference type="PROSITE" id="PS00678">
    <property type="entry name" value="WD_REPEATS_1"/>
    <property type="match status" value="1"/>
</dbReference>
<feature type="repeat" description="WD" evidence="3">
    <location>
        <begin position="195"/>
        <end position="236"/>
    </location>
</feature>
<feature type="repeat" description="WD" evidence="3">
    <location>
        <begin position="312"/>
        <end position="354"/>
    </location>
</feature>
<dbReference type="InterPro" id="IPR020472">
    <property type="entry name" value="WD40_PAC1"/>
</dbReference>
<dbReference type="InterPro" id="IPR001680">
    <property type="entry name" value="WD40_rpt"/>
</dbReference>
<evidence type="ECO:0000256" key="2">
    <source>
        <dbReference type="ARBA" id="ARBA00022737"/>
    </source>
</evidence>
<keyword evidence="2" id="KW-0677">Repeat</keyword>
<dbReference type="InterPro" id="IPR040324">
    <property type="entry name" value="WDR44/Dgr2"/>
</dbReference>
<dbReference type="PROSITE" id="PS50082">
    <property type="entry name" value="WD_REPEATS_2"/>
    <property type="match status" value="3"/>
</dbReference>
<dbReference type="InterPro" id="IPR015943">
    <property type="entry name" value="WD40/YVTN_repeat-like_dom_sf"/>
</dbReference>
<dbReference type="AlphaFoldDB" id="A0AAX4H413"/>
<protein>
    <submittedName>
        <fullName evidence="5">Uncharacterized protein</fullName>
    </submittedName>
</protein>
<dbReference type="KEGG" id="asau:88171557"/>
<evidence type="ECO:0000256" key="1">
    <source>
        <dbReference type="ARBA" id="ARBA00022574"/>
    </source>
</evidence>
<dbReference type="InterPro" id="IPR036322">
    <property type="entry name" value="WD40_repeat_dom_sf"/>
</dbReference>
<gene>
    <name evidence="5" type="ORF">PUMCH_000488</name>
</gene>
<dbReference type="PANTHER" id="PTHR14221:SF0">
    <property type="entry name" value="WD REPEAT-CONTAINING PROTEIN 44"/>
    <property type="match status" value="1"/>
</dbReference>
<evidence type="ECO:0000256" key="3">
    <source>
        <dbReference type="PROSITE-ProRule" id="PRU00221"/>
    </source>
</evidence>
<evidence type="ECO:0000313" key="5">
    <source>
        <dbReference type="EMBL" id="WPK23255.1"/>
    </source>
</evidence>
<dbReference type="PROSITE" id="PS50294">
    <property type="entry name" value="WD_REPEATS_REGION"/>
    <property type="match status" value="2"/>
</dbReference>
<feature type="repeat" description="WD" evidence="3">
    <location>
        <begin position="272"/>
        <end position="312"/>
    </location>
</feature>
<accession>A0AAX4H413</accession>
<dbReference type="PRINTS" id="PR00320">
    <property type="entry name" value="GPROTEINBRPT"/>
</dbReference>
<evidence type="ECO:0000313" key="6">
    <source>
        <dbReference type="Proteomes" id="UP001338582"/>
    </source>
</evidence>
<dbReference type="SMART" id="SM00320">
    <property type="entry name" value="WD40"/>
    <property type="match status" value="5"/>
</dbReference>
<organism evidence="5 6">
    <name type="scientific">Australozyma saopauloensis</name>
    <dbReference type="NCBI Taxonomy" id="291208"/>
    <lineage>
        <taxon>Eukaryota</taxon>
        <taxon>Fungi</taxon>
        <taxon>Dikarya</taxon>
        <taxon>Ascomycota</taxon>
        <taxon>Saccharomycotina</taxon>
        <taxon>Pichiomycetes</taxon>
        <taxon>Metschnikowiaceae</taxon>
        <taxon>Australozyma</taxon>
    </lineage>
</organism>
<keyword evidence="1 3" id="KW-0853">WD repeat</keyword>
<reference evidence="5 6" key="1">
    <citation type="submission" date="2023-10" db="EMBL/GenBank/DDBJ databases">
        <title>Draft Genome Sequence of Candida saopaulonensis from a very Premature Infant with Sepsis.</title>
        <authorList>
            <person name="Ning Y."/>
            <person name="Dai R."/>
            <person name="Xiao M."/>
            <person name="Xu Y."/>
            <person name="Yan Q."/>
            <person name="Zhang L."/>
        </authorList>
    </citation>
    <scope>NUCLEOTIDE SEQUENCE [LARGE SCALE GENOMIC DNA]</scope>
    <source>
        <strain evidence="5 6">19XY460</strain>
    </source>
</reference>
<dbReference type="GeneID" id="88171557"/>
<dbReference type="EMBL" id="CP138894">
    <property type="protein sequence ID" value="WPK23255.1"/>
    <property type="molecule type" value="Genomic_DNA"/>
</dbReference>
<dbReference type="PANTHER" id="PTHR14221">
    <property type="entry name" value="WD REPEAT DOMAIN 44"/>
    <property type="match status" value="1"/>
</dbReference>